<dbReference type="RefSeq" id="WP_277865553.1">
    <property type="nucleotide sequence ID" value="NZ_JAKKUT010000001.1"/>
</dbReference>
<evidence type="ECO:0000313" key="1">
    <source>
        <dbReference type="EMBL" id="MDG2989636.1"/>
    </source>
</evidence>
<protein>
    <submittedName>
        <fullName evidence="1">DUF29 domain-containing protein</fullName>
    </submittedName>
</protein>
<dbReference type="InterPro" id="IPR002636">
    <property type="entry name" value="DUF29"/>
</dbReference>
<sequence>MHPSPQTRSLYDRDFYAWTQAQTEALRSGKLDQLDIVNLSEEIEFLGKQQRQELRNRLGVLLGHLLKWHFQPRFRSKSWIYTIREQRREICRHLKENPSLKPYLREAIALGYENGLDMVGRETPLDPDQLPQSCPFSEFQIFEEPIS</sequence>
<reference evidence="1" key="1">
    <citation type="journal article" date="2022" name="Genome Biol. Evol.">
        <title>A New Gene Family Diagnostic for Intracellular Biomineralization of Amorphous Ca Carbonates by Cyanobacteria.</title>
        <authorList>
            <person name="Benzerara K."/>
            <person name="Duprat E."/>
            <person name="Bitard-Feildel T."/>
            <person name="Caumes G."/>
            <person name="Cassier-Chauvat C."/>
            <person name="Chauvat F."/>
            <person name="Dezi M."/>
            <person name="Diop S.I."/>
            <person name="Gaschignard G."/>
            <person name="Gorgen S."/>
            <person name="Gugger M."/>
            <person name="Lopez-Garcia P."/>
            <person name="Millet M."/>
            <person name="Skouri-Panet F."/>
            <person name="Moreira D."/>
            <person name="Callebaut I."/>
        </authorList>
    </citation>
    <scope>NUCLEOTIDE SEQUENCE</scope>
    <source>
        <strain evidence="1">G9</strain>
    </source>
</reference>
<proteinExistence type="predicted"/>
<dbReference type="Pfam" id="PF01724">
    <property type="entry name" value="DUF29"/>
    <property type="match status" value="1"/>
</dbReference>
<dbReference type="Proteomes" id="UP001154265">
    <property type="component" value="Unassembled WGS sequence"/>
</dbReference>
<comment type="caution">
    <text evidence="1">The sequence shown here is derived from an EMBL/GenBank/DDBJ whole genome shotgun (WGS) entry which is preliminary data.</text>
</comment>
<dbReference type="PANTHER" id="PTHR34235">
    <property type="entry name" value="SLR1203 PROTEIN-RELATED"/>
    <property type="match status" value="1"/>
</dbReference>
<dbReference type="EMBL" id="JAKKUT010000001">
    <property type="protein sequence ID" value="MDG2989636.1"/>
    <property type="molecule type" value="Genomic_DNA"/>
</dbReference>
<accession>A0ABT6EUX3</accession>
<dbReference type="PANTHER" id="PTHR34235:SF4">
    <property type="entry name" value="SLR0291 PROTEIN"/>
    <property type="match status" value="1"/>
</dbReference>
<dbReference type="Gene3D" id="1.20.1220.20">
    <property type="entry name" value="Uncharcterised protein PF01724"/>
    <property type="match status" value="1"/>
</dbReference>
<organism evidence="1 2">
    <name type="scientific">Candidatus Synechococcus calcipolaris G9</name>
    <dbReference type="NCBI Taxonomy" id="1497997"/>
    <lineage>
        <taxon>Bacteria</taxon>
        <taxon>Bacillati</taxon>
        <taxon>Cyanobacteriota</taxon>
        <taxon>Cyanophyceae</taxon>
        <taxon>Synechococcales</taxon>
        <taxon>Synechococcaceae</taxon>
        <taxon>Synechococcus</taxon>
    </lineage>
</organism>
<gene>
    <name evidence="1" type="ORF">L3556_01615</name>
</gene>
<keyword evidence="2" id="KW-1185">Reference proteome</keyword>
<evidence type="ECO:0000313" key="2">
    <source>
        <dbReference type="Proteomes" id="UP001154265"/>
    </source>
</evidence>
<name>A0ABT6EUX3_9SYNE</name>
<reference evidence="1" key="2">
    <citation type="submission" date="2022-01" db="EMBL/GenBank/DDBJ databases">
        <authorList>
            <person name="Zivanovic Y."/>
            <person name="Moreira D."/>
            <person name="Lopez-Garcia P."/>
        </authorList>
    </citation>
    <scope>NUCLEOTIDE SEQUENCE</scope>
    <source>
        <strain evidence="1">G9</strain>
    </source>
</reference>